<feature type="active site" description="Proton donor" evidence="5">
    <location>
        <position position="530"/>
    </location>
</feature>
<keyword evidence="10" id="KW-1185">Reference proteome</keyword>
<evidence type="ECO:0000256" key="6">
    <source>
        <dbReference type="PIRSR" id="PIRSR000137-2"/>
    </source>
</evidence>
<feature type="signal peptide" evidence="7">
    <location>
        <begin position="1"/>
        <end position="18"/>
    </location>
</feature>
<evidence type="ECO:0000256" key="2">
    <source>
        <dbReference type="ARBA" id="ARBA00010790"/>
    </source>
</evidence>
<dbReference type="SUPFAM" id="SSF51905">
    <property type="entry name" value="FAD/NAD(P)-binding domain"/>
    <property type="match status" value="1"/>
</dbReference>
<feature type="chain" id="PRO_5004556816" evidence="7">
    <location>
        <begin position="19"/>
        <end position="629"/>
    </location>
</feature>
<dbReference type="Proteomes" id="UP000030669">
    <property type="component" value="Unassembled WGS sequence"/>
</dbReference>
<dbReference type="PROSITE" id="PS00624">
    <property type="entry name" value="GMC_OXRED_2"/>
    <property type="match status" value="1"/>
</dbReference>
<dbReference type="SUPFAM" id="SSF54373">
    <property type="entry name" value="FAD-linked reductases, C-terminal domain"/>
    <property type="match status" value="1"/>
</dbReference>
<feature type="domain" description="Glucose-methanol-choline oxidoreductase N-terminal" evidence="8">
    <location>
        <begin position="302"/>
        <end position="316"/>
    </location>
</feature>
<dbReference type="InterPro" id="IPR007867">
    <property type="entry name" value="GMC_OxRtase_C"/>
</dbReference>
<dbReference type="GO" id="GO:0050660">
    <property type="term" value="F:flavin adenine dinucleotide binding"/>
    <property type="evidence" value="ECO:0007669"/>
    <property type="project" value="InterPro"/>
</dbReference>
<dbReference type="GO" id="GO:0016614">
    <property type="term" value="F:oxidoreductase activity, acting on CH-OH group of donors"/>
    <property type="evidence" value="ECO:0007669"/>
    <property type="project" value="InterPro"/>
</dbReference>
<keyword evidence="3" id="KW-0285">Flavoprotein</keyword>
<dbReference type="RefSeq" id="XP_007863751.1">
    <property type="nucleotide sequence ID" value="XM_007865560.1"/>
</dbReference>
<comment type="cofactor">
    <cofactor evidence="1 6">
        <name>FAD</name>
        <dbReference type="ChEBI" id="CHEBI:57692"/>
    </cofactor>
</comment>
<evidence type="ECO:0000256" key="4">
    <source>
        <dbReference type="ARBA" id="ARBA00022827"/>
    </source>
</evidence>
<dbReference type="Pfam" id="PF05199">
    <property type="entry name" value="GMC_oxred_C"/>
    <property type="match status" value="1"/>
</dbReference>
<reference evidence="9 10" key="1">
    <citation type="journal article" date="2012" name="Science">
        <title>The Paleozoic origin of enzymatic lignin decomposition reconstructed from 31 fungal genomes.</title>
        <authorList>
            <person name="Floudas D."/>
            <person name="Binder M."/>
            <person name="Riley R."/>
            <person name="Barry K."/>
            <person name="Blanchette R.A."/>
            <person name="Henrissat B."/>
            <person name="Martinez A.T."/>
            <person name="Otillar R."/>
            <person name="Spatafora J.W."/>
            <person name="Yadav J.S."/>
            <person name="Aerts A."/>
            <person name="Benoit I."/>
            <person name="Boyd A."/>
            <person name="Carlson A."/>
            <person name="Copeland A."/>
            <person name="Coutinho P.M."/>
            <person name="de Vries R.P."/>
            <person name="Ferreira P."/>
            <person name="Findley K."/>
            <person name="Foster B."/>
            <person name="Gaskell J."/>
            <person name="Glotzer D."/>
            <person name="Gorecki P."/>
            <person name="Heitman J."/>
            <person name="Hesse C."/>
            <person name="Hori C."/>
            <person name="Igarashi K."/>
            <person name="Jurgens J.A."/>
            <person name="Kallen N."/>
            <person name="Kersten P."/>
            <person name="Kohler A."/>
            <person name="Kuees U."/>
            <person name="Kumar T.K.A."/>
            <person name="Kuo A."/>
            <person name="LaButti K."/>
            <person name="Larrondo L.F."/>
            <person name="Lindquist E."/>
            <person name="Ling A."/>
            <person name="Lombard V."/>
            <person name="Lucas S."/>
            <person name="Lundell T."/>
            <person name="Martin R."/>
            <person name="McLaughlin D.J."/>
            <person name="Morgenstern I."/>
            <person name="Morin E."/>
            <person name="Murat C."/>
            <person name="Nagy L.G."/>
            <person name="Nolan M."/>
            <person name="Ohm R.A."/>
            <person name="Patyshakuliyeva A."/>
            <person name="Rokas A."/>
            <person name="Ruiz-Duenas F.J."/>
            <person name="Sabat G."/>
            <person name="Salamov A."/>
            <person name="Samejima M."/>
            <person name="Schmutz J."/>
            <person name="Slot J.C."/>
            <person name="St John F."/>
            <person name="Stenlid J."/>
            <person name="Sun H."/>
            <person name="Sun S."/>
            <person name="Syed K."/>
            <person name="Tsang A."/>
            <person name="Wiebenga A."/>
            <person name="Young D."/>
            <person name="Pisabarro A."/>
            <person name="Eastwood D.C."/>
            <person name="Martin F."/>
            <person name="Cullen D."/>
            <person name="Grigoriev I.V."/>
            <person name="Hibbett D.S."/>
        </authorList>
    </citation>
    <scope>NUCLEOTIDE SEQUENCE [LARGE SCALE GENOMIC DNA]</scope>
    <source>
        <strain evidence="9 10">ATCC 11539</strain>
    </source>
</reference>
<gene>
    <name evidence="9" type="ORF">GLOTRDRAFT_120265</name>
</gene>
<keyword evidence="7" id="KW-0732">Signal</keyword>
<evidence type="ECO:0000259" key="8">
    <source>
        <dbReference type="PROSITE" id="PS00624"/>
    </source>
</evidence>
<dbReference type="Pfam" id="PF00732">
    <property type="entry name" value="GMC_oxred_N"/>
    <property type="match status" value="1"/>
</dbReference>
<dbReference type="KEGG" id="gtr:GLOTRDRAFT_120265"/>
<feature type="binding site" evidence="6">
    <location>
        <position position="260"/>
    </location>
    <ligand>
        <name>FAD</name>
        <dbReference type="ChEBI" id="CHEBI:57692"/>
    </ligand>
</feature>
<dbReference type="OrthoDB" id="269227at2759"/>
<dbReference type="GeneID" id="19300619"/>
<dbReference type="HOGENOM" id="CLU_002865_6_3_1"/>
<accession>S7RYX3</accession>
<evidence type="ECO:0000256" key="3">
    <source>
        <dbReference type="ARBA" id="ARBA00022630"/>
    </source>
</evidence>
<dbReference type="PANTHER" id="PTHR11552:SF147">
    <property type="entry name" value="CHOLINE DEHYDROGENASE, MITOCHONDRIAL"/>
    <property type="match status" value="1"/>
</dbReference>
<dbReference type="EMBL" id="KB469298">
    <property type="protein sequence ID" value="EPQ58624.1"/>
    <property type="molecule type" value="Genomic_DNA"/>
</dbReference>
<evidence type="ECO:0000256" key="1">
    <source>
        <dbReference type="ARBA" id="ARBA00001974"/>
    </source>
</evidence>
<dbReference type="eggNOG" id="KOG1238">
    <property type="taxonomic scope" value="Eukaryota"/>
</dbReference>
<name>S7RYX3_GLOTA</name>
<evidence type="ECO:0000313" key="10">
    <source>
        <dbReference type="Proteomes" id="UP000030669"/>
    </source>
</evidence>
<dbReference type="InterPro" id="IPR036188">
    <property type="entry name" value="FAD/NAD-bd_sf"/>
</dbReference>
<dbReference type="Gene3D" id="3.50.50.60">
    <property type="entry name" value="FAD/NAD(P)-binding domain"/>
    <property type="match status" value="1"/>
</dbReference>
<dbReference type="PIRSF" id="PIRSF000137">
    <property type="entry name" value="Alcohol_oxidase"/>
    <property type="match status" value="1"/>
</dbReference>
<dbReference type="InterPro" id="IPR000172">
    <property type="entry name" value="GMC_OxRdtase_N"/>
</dbReference>
<organism evidence="9 10">
    <name type="scientific">Gloeophyllum trabeum (strain ATCC 11539 / FP-39264 / Madison 617)</name>
    <name type="common">Brown rot fungus</name>
    <dbReference type="NCBI Taxonomy" id="670483"/>
    <lineage>
        <taxon>Eukaryota</taxon>
        <taxon>Fungi</taxon>
        <taxon>Dikarya</taxon>
        <taxon>Basidiomycota</taxon>
        <taxon>Agaricomycotina</taxon>
        <taxon>Agaricomycetes</taxon>
        <taxon>Gloeophyllales</taxon>
        <taxon>Gloeophyllaceae</taxon>
        <taxon>Gloeophyllum</taxon>
    </lineage>
</organism>
<protein>
    <submittedName>
        <fullName evidence="9">Alcohol oxidase</fullName>
    </submittedName>
</protein>
<evidence type="ECO:0000256" key="7">
    <source>
        <dbReference type="SAM" id="SignalP"/>
    </source>
</evidence>
<evidence type="ECO:0000313" key="9">
    <source>
        <dbReference type="EMBL" id="EPQ58624.1"/>
    </source>
</evidence>
<feature type="active site" description="Proton acceptor" evidence="5">
    <location>
        <position position="577"/>
    </location>
</feature>
<keyword evidence="4 6" id="KW-0274">FAD</keyword>
<dbReference type="InterPro" id="IPR012132">
    <property type="entry name" value="GMC_OxRdtase"/>
</dbReference>
<dbReference type="OMA" id="YDRWANV"/>
<dbReference type="AlphaFoldDB" id="S7RYX3"/>
<feature type="binding site" evidence="6">
    <location>
        <position position="113"/>
    </location>
    <ligand>
        <name>FAD</name>
        <dbReference type="ChEBI" id="CHEBI:57692"/>
    </ligand>
</feature>
<dbReference type="Gene3D" id="3.30.560.10">
    <property type="entry name" value="Glucose Oxidase, domain 3"/>
    <property type="match status" value="1"/>
</dbReference>
<dbReference type="PANTHER" id="PTHR11552">
    <property type="entry name" value="GLUCOSE-METHANOL-CHOLINE GMC OXIDOREDUCTASE"/>
    <property type="match status" value="1"/>
</dbReference>
<sequence>MRFHPFLAVLAAAAFVHGEIYSDPAEIIDERYDYVIVGAGAGGSVLANRLTEDPSKKVLLIEAGSRQADYKNLNIEVPWFAALLANSRFDWNYTTVPQPGLNNRSLPFQRGRVLGGSTAVNYMIHNRGSRDDWDRYAEVTGDKGWSWDAMYPYMLKIEKLVPPADGHNTDGQIDPSIHGTDGPLAISLPGFLLGTDERVVNASHELPEFRYNIDQNSGDMIGIGWAQSTIANGTRTTSAGSYIEPALLRPNLDILVDTQVTKVLQTGNHDGTPVFRGVEFAQSATGPLFQINVTDEVILAAGAINTPQILLLSGIGDSAELTPLGIETLVDLPDVGKNLQDHPLLTSSYTVNSDDTLDNLISDAAYAGQQFALWQANRTGQLVLSPTNQIGWFRLPENASIWETHPDPTAGPTSSHYEFVFTDAYISFVGGPRPSGHFFTVFTNVISPTSRGSITLKSSNPFDPPLMDPNMLGTDVDTFVMLEAVKAARRFMSAPAWNGYILEEYGPFAEVHTDEEIIAYARKYASTVNHASCTAAMGKRGVVGEGKGVLNPDLTVKGTVGLRVVDASAFPYVPAAHPMAPVYLLAERAADLIRMSELLDSRAVLDASRPGEWRLMNQLQELLPFRLPF</sequence>
<proteinExistence type="inferred from homology"/>
<comment type="similarity">
    <text evidence="2">Belongs to the GMC oxidoreductase family.</text>
</comment>
<evidence type="ECO:0000256" key="5">
    <source>
        <dbReference type="PIRSR" id="PIRSR000137-1"/>
    </source>
</evidence>